<sequence>MKILRASHMERCIGCYSCALACARLVHRCLSWLHSGIHIRSSGGLSTGFDAQLCLACDPAPCVAVCPTGAFAQRPGGGVKVQRELCIRCGACAEACPVQAVWVDPESLNPIVCIHCGRCTAFCPHDCLEMAEVRGAAETPSLADHES</sequence>
<keyword evidence="7" id="KW-1185">Reference proteome</keyword>
<dbReference type="EMBL" id="RJVA01000011">
    <property type="protein sequence ID" value="ROQ93174.1"/>
    <property type="molecule type" value="Genomic_DNA"/>
</dbReference>
<dbReference type="AlphaFoldDB" id="A0A3N1UPW4"/>
<evidence type="ECO:0000313" key="7">
    <source>
        <dbReference type="Proteomes" id="UP000276223"/>
    </source>
</evidence>
<gene>
    <name evidence="6" type="ORF">EDC27_1179</name>
</gene>
<proteinExistence type="predicted"/>
<dbReference type="SUPFAM" id="SSF54862">
    <property type="entry name" value="4Fe-4S ferredoxins"/>
    <property type="match status" value="1"/>
</dbReference>
<evidence type="ECO:0000256" key="3">
    <source>
        <dbReference type="ARBA" id="ARBA00023004"/>
    </source>
</evidence>
<keyword evidence="1" id="KW-0004">4Fe-4S</keyword>
<dbReference type="Proteomes" id="UP000276223">
    <property type="component" value="Unassembled WGS sequence"/>
</dbReference>
<evidence type="ECO:0000313" key="6">
    <source>
        <dbReference type="EMBL" id="ROQ93174.1"/>
    </source>
</evidence>
<dbReference type="PANTHER" id="PTHR42859:SF15">
    <property type="entry name" value="IRON-SULFUR CLUSTER BINDING PROTEIN"/>
    <property type="match status" value="1"/>
</dbReference>
<feature type="domain" description="4Fe-4S ferredoxin-type" evidence="5">
    <location>
        <begin position="77"/>
        <end position="106"/>
    </location>
</feature>
<dbReference type="GO" id="GO:0051539">
    <property type="term" value="F:4 iron, 4 sulfur cluster binding"/>
    <property type="evidence" value="ECO:0007669"/>
    <property type="project" value="UniProtKB-KW"/>
</dbReference>
<dbReference type="PROSITE" id="PS51379">
    <property type="entry name" value="4FE4S_FER_2"/>
    <property type="match status" value="3"/>
</dbReference>
<keyword evidence="2" id="KW-0479">Metal-binding</keyword>
<reference evidence="6 7" key="1">
    <citation type="submission" date="2018-11" db="EMBL/GenBank/DDBJ databases">
        <title>Genomic Encyclopedia of Type Strains, Phase IV (KMG-IV): sequencing the most valuable type-strain genomes for metagenomic binning, comparative biology and taxonomic classification.</title>
        <authorList>
            <person name="Goeker M."/>
        </authorList>
    </citation>
    <scope>NUCLEOTIDE SEQUENCE [LARGE SCALE GENOMIC DNA]</scope>
    <source>
        <strain evidence="6 7">DSM 22027</strain>
    </source>
</reference>
<evidence type="ECO:0000256" key="1">
    <source>
        <dbReference type="ARBA" id="ARBA00022485"/>
    </source>
</evidence>
<protein>
    <submittedName>
        <fullName evidence="6">4Fe-4S binding protein</fullName>
    </submittedName>
</protein>
<organism evidence="6 7">
    <name type="scientific">Desulfosoma caldarium</name>
    <dbReference type="NCBI Taxonomy" id="610254"/>
    <lineage>
        <taxon>Bacteria</taxon>
        <taxon>Pseudomonadati</taxon>
        <taxon>Thermodesulfobacteriota</taxon>
        <taxon>Syntrophobacteria</taxon>
        <taxon>Syntrophobacterales</taxon>
        <taxon>Syntrophobacteraceae</taxon>
        <taxon>Desulfosoma</taxon>
    </lineage>
</organism>
<dbReference type="PROSITE" id="PS00198">
    <property type="entry name" value="4FE4S_FER_1"/>
    <property type="match status" value="2"/>
</dbReference>
<evidence type="ECO:0000256" key="4">
    <source>
        <dbReference type="ARBA" id="ARBA00023014"/>
    </source>
</evidence>
<dbReference type="InterPro" id="IPR017896">
    <property type="entry name" value="4Fe4S_Fe-S-bd"/>
</dbReference>
<dbReference type="PANTHER" id="PTHR42859">
    <property type="entry name" value="OXIDOREDUCTASE"/>
    <property type="match status" value="1"/>
</dbReference>
<dbReference type="RefSeq" id="WP_123289711.1">
    <property type="nucleotide sequence ID" value="NZ_RJVA01000011.1"/>
</dbReference>
<evidence type="ECO:0000256" key="2">
    <source>
        <dbReference type="ARBA" id="ARBA00022723"/>
    </source>
</evidence>
<dbReference type="CDD" id="cd16370">
    <property type="entry name" value="DMSOR_beta_like"/>
    <property type="match status" value="1"/>
</dbReference>
<comment type="caution">
    <text evidence="6">The sequence shown here is derived from an EMBL/GenBank/DDBJ whole genome shotgun (WGS) entry which is preliminary data.</text>
</comment>
<name>A0A3N1UPW4_9BACT</name>
<dbReference type="InterPro" id="IPR017900">
    <property type="entry name" value="4Fe4S_Fe_S_CS"/>
</dbReference>
<dbReference type="InterPro" id="IPR050294">
    <property type="entry name" value="RnfB_subfamily"/>
</dbReference>
<keyword evidence="4" id="KW-0411">Iron-sulfur</keyword>
<feature type="domain" description="4Fe-4S ferredoxin-type" evidence="5">
    <location>
        <begin position="45"/>
        <end position="76"/>
    </location>
</feature>
<keyword evidence="3" id="KW-0408">Iron</keyword>
<feature type="domain" description="4Fe-4S ferredoxin-type" evidence="5">
    <location>
        <begin position="107"/>
        <end position="133"/>
    </location>
</feature>
<dbReference type="Gene3D" id="3.30.70.20">
    <property type="match status" value="2"/>
</dbReference>
<accession>A0A3N1UPW4</accession>
<dbReference type="OrthoDB" id="9789030at2"/>
<evidence type="ECO:0000259" key="5">
    <source>
        <dbReference type="PROSITE" id="PS51379"/>
    </source>
</evidence>
<dbReference type="Pfam" id="PF12800">
    <property type="entry name" value="Fer4_4"/>
    <property type="match status" value="2"/>
</dbReference>
<dbReference type="GO" id="GO:0046872">
    <property type="term" value="F:metal ion binding"/>
    <property type="evidence" value="ECO:0007669"/>
    <property type="project" value="UniProtKB-KW"/>
</dbReference>
<dbReference type="Pfam" id="PF00037">
    <property type="entry name" value="Fer4"/>
    <property type="match status" value="1"/>
</dbReference>